<keyword evidence="2" id="KW-0560">Oxidoreductase</keyword>
<reference evidence="3" key="1">
    <citation type="submission" date="2019-04" db="EMBL/GenBank/DDBJ databases">
        <title>Sequencing of skin fungus with MAO and IRED activity.</title>
        <authorList>
            <person name="Marsaioli A.J."/>
            <person name="Bonatto J.M.C."/>
            <person name="Reis Junior O."/>
        </authorList>
    </citation>
    <scope>NUCLEOTIDE SEQUENCE</scope>
    <source>
        <strain evidence="3">30M1</strain>
    </source>
</reference>
<evidence type="ECO:0000256" key="1">
    <source>
        <dbReference type="ARBA" id="ARBA00006484"/>
    </source>
</evidence>
<comment type="caution">
    <text evidence="3">The sequence shown here is derived from an EMBL/GenBank/DDBJ whole genome shotgun (WGS) entry which is preliminary data.</text>
</comment>
<dbReference type="CDD" id="cd05233">
    <property type="entry name" value="SDR_c"/>
    <property type="match status" value="1"/>
</dbReference>
<dbReference type="Gene3D" id="3.40.50.720">
    <property type="entry name" value="NAD(P)-binding Rossmann-like Domain"/>
    <property type="match status" value="1"/>
</dbReference>
<sequence>MDHLPIDHFVKTMQFTARTHRDVYAAIDPTRLSQKDKVIIITGASQGLGAQAFVPSFAAAGSKAIVLVSRSADKLQVVADTVAKSHPDVETLVVPTDIGNPASVAALFDKVKQKYGHADVLVNNAAVFEAEQPVKDVDQQLWWDEMTLNIRGTFLVTQHFLKLLPSPSTPARIVTLTTGVAYQVFPALSAYGISKLAVLQLMSYVAAENPNVVVTALHPGVIPTAMTKGYFRRFALDTPELVGGVGVWLAGWSGPERDFLSGRFVAANWDVEDLVARREEILEKDLLKMNLNAVLGAEQFE</sequence>
<dbReference type="GO" id="GO:0016491">
    <property type="term" value="F:oxidoreductase activity"/>
    <property type="evidence" value="ECO:0007669"/>
    <property type="project" value="UniProtKB-KW"/>
</dbReference>
<evidence type="ECO:0000313" key="3">
    <source>
        <dbReference type="EMBL" id="KAF3009489.1"/>
    </source>
</evidence>
<dbReference type="PRINTS" id="PR00081">
    <property type="entry name" value="GDHRDH"/>
</dbReference>
<evidence type="ECO:0008006" key="5">
    <source>
        <dbReference type="Google" id="ProtNLM"/>
    </source>
</evidence>
<evidence type="ECO:0000256" key="2">
    <source>
        <dbReference type="ARBA" id="ARBA00023002"/>
    </source>
</evidence>
<dbReference type="EMBL" id="SWKU01000002">
    <property type="protein sequence ID" value="KAF3009489.1"/>
    <property type="molecule type" value="Genomic_DNA"/>
</dbReference>
<dbReference type="AlphaFoldDB" id="A0A9P4WDY7"/>
<organism evidence="3 4">
    <name type="scientific">Curvularia kusanoi</name>
    <name type="common">Cochliobolus kusanoi</name>
    <dbReference type="NCBI Taxonomy" id="90978"/>
    <lineage>
        <taxon>Eukaryota</taxon>
        <taxon>Fungi</taxon>
        <taxon>Dikarya</taxon>
        <taxon>Ascomycota</taxon>
        <taxon>Pezizomycotina</taxon>
        <taxon>Dothideomycetes</taxon>
        <taxon>Pleosporomycetidae</taxon>
        <taxon>Pleosporales</taxon>
        <taxon>Pleosporineae</taxon>
        <taxon>Pleosporaceae</taxon>
        <taxon>Curvularia</taxon>
    </lineage>
</organism>
<accession>A0A9P4WDY7</accession>
<dbReference type="InterPro" id="IPR036291">
    <property type="entry name" value="NAD(P)-bd_dom_sf"/>
</dbReference>
<dbReference type="SUPFAM" id="SSF51735">
    <property type="entry name" value="NAD(P)-binding Rossmann-fold domains"/>
    <property type="match status" value="1"/>
</dbReference>
<dbReference type="Pfam" id="PF00106">
    <property type="entry name" value="adh_short"/>
    <property type="match status" value="1"/>
</dbReference>
<keyword evidence="4" id="KW-1185">Reference proteome</keyword>
<comment type="similarity">
    <text evidence="1">Belongs to the short-chain dehydrogenases/reductases (SDR) family.</text>
</comment>
<dbReference type="PANTHER" id="PTHR42901:SF1">
    <property type="entry name" value="ALCOHOL DEHYDROGENASE"/>
    <property type="match status" value="1"/>
</dbReference>
<evidence type="ECO:0000313" key="4">
    <source>
        <dbReference type="Proteomes" id="UP000801428"/>
    </source>
</evidence>
<protein>
    <recommendedName>
        <fullName evidence="5">NAD(P)-binding protein</fullName>
    </recommendedName>
</protein>
<dbReference type="PANTHER" id="PTHR42901">
    <property type="entry name" value="ALCOHOL DEHYDROGENASE"/>
    <property type="match status" value="1"/>
</dbReference>
<gene>
    <name evidence="3" type="ORF">E8E13_003242</name>
</gene>
<dbReference type="Proteomes" id="UP000801428">
    <property type="component" value="Unassembled WGS sequence"/>
</dbReference>
<dbReference type="InterPro" id="IPR002347">
    <property type="entry name" value="SDR_fam"/>
</dbReference>
<proteinExistence type="inferred from homology"/>
<name>A0A9P4WDY7_CURKU</name>
<dbReference type="OrthoDB" id="1933717at2759"/>